<dbReference type="InterPro" id="IPR001314">
    <property type="entry name" value="Peptidase_S1A"/>
</dbReference>
<keyword evidence="6" id="KW-0325">Glycoprotein</keyword>
<evidence type="ECO:0000256" key="2">
    <source>
        <dbReference type="ARBA" id="ARBA00007664"/>
    </source>
</evidence>
<dbReference type="InterPro" id="IPR018114">
    <property type="entry name" value="TRYPSIN_HIS"/>
</dbReference>
<keyword evidence="5" id="KW-1015">Disulfide bond</keyword>
<dbReference type="GO" id="GO:0005576">
    <property type="term" value="C:extracellular region"/>
    <property type="evidence" value="ECO:0007669"/>
    <property type="project" value="UniProtKB-SubCell"/>
</dbReference>
<dbReference type="EMBL" id="MN740157">
    <property type="protein sequence ID" value="QHT90734.1"/>
    <property type="molecule type" value="Genomic_DNA"/>
</dbReference>
<dbReference type="SMART" id="SM00020">
    <property type="entry name" value="Tryp_SPc"/>
    <property type="match status" value="1"/>
</dbReference>
<dbReference type="SUPFAM" id="SSF50494">
    <property type="entry name" value="Trypsin-like serine proteases"/>
    <property type="match status" value="1"/>
</dbReference>
<reference evidence="8" key="1">
    <citation type="journal article" date="2020" name="Nature">
        <title>Giant virus diversity and host interactions through global metagenomics.</title>
        <authorList>
            <person name="Schulz F."/>
            <person name="Roux S."/>
            <person name="Paez-Espino D."/>
            <person name="Jungbluth S."/>
            <person name="Walsh D.A."/>
            <person name="Denef V.J."/>
            <person name="McMahon K.D."/>
            <person name="Konstantinidis K.T."/>
            <person name="Eloe-Fadrosh E.A."/>
            <person name="Kyrpides N.C."/>
            <person name="Woyke T."/>
        </authorList>
    </citation>
    <scope>NUCLEOTIDE SEQUENCE</scope>
    <source>
        <strain evidence="8">GVMAG-M-3300023184-71</strain>
    </source>
</reference>
<dbReference type="PANTHER" id="PTHR24276:SF98">
    <property type="entry name" value="FI18310P1-RELATED"/>
    <property type="match status" value="1"/>
</dbReference>
<dbReference type="InterPro" id="IPR001254">
    <property type="entry name" value="Trypsin_dom"/>
</dbReference>
<dbReference type="GO" id="GO:0006508">
    <property type="term" value="P:proteolysis"/>
    <property type="evidence" value="ECO:0007669"/>
    <property type="project" value="InterPro"/>
</dbReference>
<protein>
    <recommendedName>
        <fullName evidence="7">Peptidase S1 domain-containing protein</fullName>
    </recommendedName>
</protein>
<dbReference type="AlphaFoldDB" id="A0A6C0ICG9"/>
<evidence type="ECO:0000256" key="3">
    <source>
        <dbReference type="ARBA" id="ARBA00022525"/>
    </source>
</evidence>
<dbReference type="CDD" id="cd00190">
    <property type="entry name" value="Tryp_SPc"/>
    <property type="match status" value="1"/>
</dbReference>
<dbReference type="PANTHER" id="PTHR24276">
    <property type="entry name" value="POLYSERASE-RELATED"/>
    <property type="match status" value="1"/>
</dbReference>
<keyword evidence="3" id="KW-0964">Secreted</keyword>
<name>A0A6C0ICG9_9ZZZZ</name>
<accession>A0A6C0ICG9</accession>
<dbReference type="InterPro" id="IPR033116">
    <property type="entry name" value="TRYPSIN_SER"/>
</dbReference>
<evidence type="ECO:0000256" key="1">
    <source>
        <dbReference type="ARBA" id="ARBA00004613"/>
    </source>
</evidence>
<dbReference type="PROSITE" id="PS00134">
    <property type="entry name" value="TRYPSIN_HIS"/>
    <property type="match status" value="1"/>
</dbReference>
<dbReference type="Gene3D" id="2.40.10.10">
    <property type="entry name" value="Trypsin-like serine proteases"/>
    <property type="match status" value="1"/>
</dbReference>
<dbReference type="InterPro" id="IPR050430">
    <property type="entry name" value="Peptidase_S1"/>
</dbReference>
<evidence type="ECO:0000256" key="6">
    <source>
        <dbReference type="ARBA" id="ARBA00023180"/>
    </source>
</evidence>
<dbReference type="GO" id="GO:0004252">
    <property type="term" value="F:serine-type endopeptidase activity"/>
    <property type="evidence" value="ECO:0007669"/>
    <property type="project" value="InterPro"/>
</dbReference>
<dbReference type="FunFam" id="2.40.10.10:FF:000054">
    <property type="entry name" value="Complement C1r subcomponent"/>
    <property type="match status" value="1"/>
</dbReference>
<dbReference type="InterPro" id="IPR043504">
    <property type="entry name" value="Peptidase_S1_PA_chymotrypsin"/>
</dbReference>
<dbReference type="PROSITE" id="PS50240">
    <property type="entry name" value="TRYPSIN_DOM"/>
    <property type="match status" value="1"/>
</dbReference>
<evidence type="ECO:0000259" key="7">
    <source>
        <dbReference type="PROSITE" id="PS50240"/>
    </source>
</evidence>
<keyword evidence="4" id="KW-0732">Signal</keyword>
<sequence length="249" mass="27326">MNKIVNGVVIGAFSFFVSVISTFPSTETILCGGQYIGHHTILTAAHCVQKSLATQICVQFNRTELPVTFDSCTEGYAVDRIDIHPLWNQSTMAFDIAVLSLKTEPKYTVPMDLPLSTEYEAWGTPLYVLGYGLTHSGGGGDTLQTFPLRISRDMVVLPPADFPLLTIQEKVMLVAGDKRLLDPSANETMVYTDTCQGDSGGPLFHWNETTNRSTLVGITSWGIGCGQRHFPGVYTRISAVLDWIRSETV</sequence>
<feature type="domain" description="Peptidase S1" evidence="7">
    <location>
        <begin position="4"/>
        <end position="249"/>
    </location>
</feature>
<comment type="similarity">
    <text evidence="2">Belongs to the peptidase S1 family.</text>
</comment>
<organism evidence="8">
    <name type="scientific">viral metagenome</name>
    <dbReference type="NCBI Taxonomy" id="1070528"/>
    <lineage>
        <taxon>unclassified sequences</taxon>
        <taxon>metagenomes</taxon>
        <taxon>organismal metagenomes</taxon>
    </lineage>
</organism>
<dbReference type="InterPro" id="IPR009003">
    <property type="entry name" value="Peptidase_S1_PA"/>
</dbReference>
<proteinExistence type="inferred from homology"/>
<dbReference type="PROSITE" id="PS00135">
    <property type="entry name" value="TRYPSIN_SER"/>
    <property type="match status" value="1"/>
</dbReference>
<evidence type="ECO:0000256" key="4">
    <source>
        <dbReference type="ARBA" id="ARBA00022729"/>
    </source>
</evidence>
<dbReference type="Pfam" id="PF00089">
    <property type="entry name" value="Trypsin"/>
    <property type="match status" value="1"/>
</dbReference>
<evidence type="ECO:0000256" key="5">
    <source>
        <dbReference type="ARBA" id="ARBA00023157"/>
    </source>
</evidence>
<dbReference type="PRINTS" id="PR00722">
    <property type="entry name" value="CHYMOTRYPSIN"/>
</dbReference>
<evidence type="ECO:0000313" key="8">
    <source>
        <dbReference type="EMBL" id="QHT90734.1"/>
    </source>
</evidence>
<comment type="subcellular location">
    <subcellularLocation>
        <location evidence="1">Secreted</location>
    </subcellularLocation>
</comment>